<gene>
    <name evidence="1" type="ORF">LWI28_004682</name>
</gene>
<dbReference type="Proteomes" id="UP001064489">
    <property type="component" value="Chromosome 8"/>
</dbReference>
<dbReference type="EMBL" id="JAJSOW010000103">
    <property type="protein sequence ID" value="KAI9173671.1"/>
    <property type="molecule type" value="Genomic_DNA"/>
</dbReference>
<reference evidence="1" key="1">
    <citation type="journal article" date="2022" name="Plant J.">
        <title>Strategies of tolerance reflected in two North American maple genomes.</title>
        <authorList>
            <person name="McEvoy S.L."/>
            <person name="Sezen U.U."/>
            <person name="Trouern-Trend A."/>
            <person name="McMahon S.M."/>
            <person name="Schaberg P.G."/>
            <person name="Yang J."/>
            <person name="Wegrzyn J.L."/>
            <person name="Swenson N.G."/>
        </authorList>
    </citation>
    <scope>NUCLEOTIDE SEQUENCE</scope>
    <source>
        <strain evidence="1">91603</strain>
    </source>
</reference>
<sequence>MLVYDDLVIFVAGAEDEEDSCYEETDGSDSVISGAALSTDKGPAAVLMEVGLTGGIAAADGESDVVIAGGGISNCRDMAESMYGGNSVGCTIVEGAD</sequence>
<proteinExistence type="predicted"/>
<organism evidence="1 2">
    <name type="scientific">Acer negundo</name>
    <name type="common">Box elder</name>
    <dbReference type="NCBI Taxonomy" id="4023"/>
    <lineage>
        <taxon>Eukaryota</taxon>
        <taxon>Viridiplantae</taxon>
        <taxon>Streptophyta</taxon>
        <taxon>Embryophyta</taxon>
        <taxon>Tracheophyta</taxon>
        <taxon>Spermatophyta</taxon>
        <taxon>Magnoliopsida</taxon>
        <taxon>eudicotyledons</taxon>
        <taxon>Gunneridae</taxon>
        <taxon>Pentapetalae</taxon>
        <taxon>rosids</taxon>
        <taxon>malvids</taxon>
        <taxon>Sapindales</taxon>
        <taxon>Sapindaceae</taxon>
        <taxon>Hippocastanoideae</taxon>
        <taxon>Acereae</taxon>
        <taxon>Acer</taxon>
    </lineage>
</organism>
<reference evidence="1" key="2">
    <citation type="submission" date="2023-02" db="EMBL/GenBank/DDBJ databases">
        <authorList>
            <person name="Swenson N.G."/>
            <person name="Wegrzyn J.L."/>
            <person name="Mcevoy S.L."/>
        </authorList>
    </citation>
    <scope>NUCLEOTIDE SEQUENCE</scope>
    <source>
        <strain evidence="1">91603</strain>
        <tissue evidence="1">Leaf</tissue>
    </source>
</reference>
<comment type="caution">
    <text evidence="1">The sequence shown here is derived from an EMBL/GenBank/DDBJ whole genome shotgun (WGS) entry which is preliminary data.</text>
</comment>
<protein>
    <submittedName>
        <fullName evidence="1">Uncharacterized protein</fullName>
    </submittedName>
</protein>
<name>A0AAD5IQ03_ACENE</name>
<evidence type="ECO:0000313" key="1">
    <source>
        <dbReference type="EMBL" id="KAI9173671.1"/>
    </source>
</evidence>
<accession>A0AAD5IQ03</accession>
<dbReference type="AlphaFoldDB" id="A0AAD5IQ03"/>
<evidence type="ECO:0000313" key="2">
    <source>
        <dbReference type="Proteomes" id="UP001064489"/>
    </source>
</evidence>
<keyword evidence="2" id="KW-1185">Reference proteome</keyword>